<evidence type="ECO:0000313" key="1">
    <source>
        <dbReference type="EMBL" id="SFS58533.1"/>
    </source>
</evidence>
<dbReference type="Pfam" id="PF19937">
    <property type="entry name" value="GldC-like"/>
    <property type="match status" value="1"/>
</dbReference>
<accession>A0A1I6R1J4</accession>
<dbReference type="STRING" id="593133.SAMN04488006_2062"/>
<name>A0A1I6R1J4_9FLAO</name>
<dbReference type="AlphaFoldDB" id="A0A1I6R1J4"/>
<keyword evidence="2" id="KW-1185">Reference proteome</keyword>
<gene>
    <name evidence="1" type="ORF">SAMN04488006_2062</name>
</gene>
<dbReference type="EMBL" id="FOZP01000005">
    <property type="protein sequence ID" value="SFS58533.1"/>
    <property type="molecule type" value="Genomic_DNA"/>
</dbReference>
<reference evidence="2" key="1">
    <citation type="submission" date="2016-10" db="EMBL/GenBank/DDBJ databases">
        <authorList>
            <person name="Varghese N."/>
            <person name="Submissions S."/>
        </authorList>
    </citation>
    <scope>NUCLEOTIDE SEQUENCE [LARGE SCALE GENOMIC DNA]</scope>
    <source>
        <strain evidence="2">DSM 24450</strain>
    </source>
</reference>
<dbReference type="OrthoDB" id="893422at2"/>
<proteinExistence type="predicted"/>
<evidence type="ECO:0000313" key="2">
    <source>
        <dbReference type="Proteomes" id="UP000199312"/>
    </source>
</evidence>
<dbReference type="NCBIfam" id="TIGR03515">
    <property type="entry name" value="GldC"/>
    <property type="match status" value="1"/>
</dbReference>
<dbReference type="RefSeq" id="WP_090225705.1">
    <property type="nucleotide sequence ID" value="NZ_FOZP01000005.1"/>
</dbReference>
<dbReference type="Proteomes" id="UP000199312">
    <property type="component" value="Unassembled WGS sequence"/>
</dbReference>
<sequence>MAVKQTSKIEFIVGLDENKVPEKLNWTANDGAIKNEEAKALLIAVWDHKAKETLRMDLWTKDMPVDEMKQFFHQTLVTMADTFETATNDAKMSATMRDFCDYFAEKLELKKN</sequence>
<protein>
    <submittedName>
        <fullName evidence="1">Protein involved in gliding motility GldC</fullName>
    </submittedName>
</protein>
<organism evidence="1 2">
    <name type="scientific">Lutibacter maritimus</name>
    <dbReference type="NCBI Taxonomy" id="593133"/>
    <lineage>
        <taxon>Bacteria</taxon>
        <taxon>Pseudomonadati</taxon>
        <taxon>Bacteroidota</taxon>
        <taxon>Flavobacteriia</taxon>
        <taxon>Flavobacteriales</taxon>
        <taxon>Flavobacteriaceae</taxon>
        <taxon>Lutibacter</taxon>
    </lineage>
</organism>
<dbReference type="InterPro" id="IPR019854">
    <property type="entry name" value="Motility-assoc_prot_GldC"/>
</dbReference>